<protein>
    <submittedName>
        <fullName evidence="1">Uncharacterized protein</fullName>
    </submittedName>
</protein>
<accession>A0A227IX19</accession>
<comment type="caution">
    <text evidence="1">The sequence shown here is derived from an EMBL/GenBank/DDBJ whole genome shotgun (WGS) entry which is preliminary data.</text>
</comment>
<sequence length="83" mass="9272">REPTDDELQKFGKGKVALFLLKPVGSDDRTKQKAVWVHVARFDGCTADLFSDDLKPFDAIDYDAAGYCANGSTIRMTRFLVID</sequence>
<evidence type="ECO:0000313" key="1">
    <source>
        <dbReference type="EMBL" id="OXE27208.1"/>
    </source>
</evidence>
<feature type="non-terminal residue" evidence="1">
    <location>
        <position position="1"/>
    </location>
</feature>
<evidence type="ECO:0000313" key="2">
    <source>
        <dbReference type="Proteomes" id="UP000214596"/>
    </source>
</evidence>
<reference evidence="1 2" key="1">
    <citation type="journal article" date="2017" name="Appl. Environ. Microbiol.">
        <title>Parallel evolution of two clades of a major Atlantic endemic Vibrio parahaemolyticus pathogen lineage by independent acquisition of related pathogenicity islands.</title>
        <authorList>
            <person name="Xu F."/>
            <person name="Gonzalez-Escalona N."/>
            <person name="Drees K.P."/>
            <person name="Sebra R.P."/>
            <person name="Cooper V.S."/>
            <person name="Jones S.H."/>
            <person name="Whistler C.A."/>
        </authorList>
    </citation>
    <scope>NUCLEOTIDE SEQUENCE [LARGE SCALE GENOMIC DNA]</scope>
    <source>
        <strain evidence="1 2">MAVP-3</strain>
    </source>
</reference>
<dbReference type="AlphaFoldDB" id="A0A227IX19"/>
<gene>
    <name evidence="1" type="ORF">CA163_36915</name>
</gene>
<dbReference type="Proteomes" id="UP000214596">
    <property type="component" value="Unassembled WGS sequence"/>
</dbReference>
<feature type="non-terminal residue" evidence="1">
    <location>
        <position position="83"/>
    </location>
</feature>
<proteinExistence type="predicted"/>
<name>A0A227IX19_VIBPH</name>
<organism evidence="1 2">
    <name type="scientific">Vibrio parahaemolyticus</name>
    <dbReference type="NCBI Taxonomy" id="670"/>
    <lineage>
        <taxon>Bacteria</taxon>
        <taxon>Pseudomonadati</taxon>
        <taxon>Pseudomonadota</taxon>
        <taxon>Gammaproteobacteria</taxon>
        <taxon>Vibrionales</taxon>
        <taxon>Vibrionaceae</taxon>
        <taxon>Vibrio</taxon>
    </lineage>
</organism>
<dbReference type="EMBL" id="NIXT01005002">
    <property type="protein sequence ID" value="OXE27208.1"/>
    <property type="molecule type" value="Genomic_DNA"/>
</dbReference>